<reference evidence="2" key="1">
    <citation type="journal article" date="2019" name="Int. J. Syst. Evol. Microbiol.">
        <title>The Global Catalogue of Microorganisms (GCM) 10K type strain sequencing project: providing services to taxonomists for standard genome sequencing and annotation.</title>
        <authorList>
            <consortium name="The Broad Institute Genomics Platform"/>
            <consortium name="The Broad Institute Genome Sequencing Center for Infectious Disease"/>
            <person name="Wu L."/>
            <person name="Ma J."/>
        </authorList>
    </citation>
    <scope>NUCLEOTIDE SEQUENCE [LARGE SCALE GENOMIC DNA]</scope>
    <source>
        <strain evidence="2">TBRC 1276</strain>
    </source>
</reference>
<accession>A0ABV8G0L6</accession>
<evidence type="ECO:0000313" key="1">
    <source>
        <dbReference type="EMBL" id="MFC4006649.1"/>
    </source>
</evidence>
<evidence type="ECO:0000313" key="2">
    <source>
        <dbReference type="Proteomes" id="UP001595851"/>
    </source>
</evidence>
<comment type="caution">
    <text evidence="1">The sequence shown here is derived from an EMBL/GenBank/DDBJ whole genome shotgun (WGS) entry which is preliminary data.</text>
</comment>
<evidence type="ECO:0008006" key="3">
    <source>
        <dbReference type="Google" id="ProtNLM"/>
    </source>
</evidence>
<dbReference type="RefSeq" id="WP_379526788.1">
    <property type="nucleotide sequence ID" value="NZ_JBHSBI010000002.1"/>
</dbReference>
<sequence length="154" mass="16693">MAITQDAWFVDSYVKRMRNQLSIDLGDTTPGLFKGALYTGAVVPAFSQTNPAWNVAPWNAGETSGPGYTSGGQDLTVTGFTMLAATNKVGWQFATVTWTATTISAEGLLIYCPSLTDRAFLFRYFEGAKTTSDGDFEIAFHADGAWRTVLRDPA</sequence>
<dbReference type="Proteomes" id="UP001595851">
    <property type="component" value="Unassembled WGS sequence"/>
</dbReference>
<keyword evidence="2" id="KW-1185">Reference proteome</keyword>
<protein>
    <recommendedName>
        <fullName evidence="3">Minor tail protein</fullName>
    </recommendedName>
</protein>
<gene>
    <name evidence="1" type="ORF">ACFOY2_05415</name>
</gene>
<organism evidence="1 2">
    <name type="scientific">Nonomuraea purpurea</name>
    <dbReference type="NCBI Taxonomy" id="1849276"/>
    <lineage>
        <taxon>Bacteria</taxon>
        <taxon>Bacillati</taxon>
        <taxon>Actinomycetota</taxon>
        <taxon>Actinomycetes</taxon>
        <taxon>Streptosporangiales</taxon>
        <taxon>Streptosporangiaceae</taxon>
        <taxon>Nonomuraea</taxon>
    </lineage>
</organism>
<name>A0ABV8G0L6_9ACTN</name>
<dbReference type="EMBL" id="JBHSBI010000002">
    <property type="protein sequence ID" value="MFC4006649.1"/>
    <property type="molecule type" value="Genomic_DNA"/>
</dbReference>
<proteinExistence type="predicted"/>